<dbReference type="SUPFAM" id="SSF48452">
    <property type="entry name" value="TPR-like"/>
    <property type="match status" value="1"/>
</dbReference>
<dbReference type="EMBL" id="CYKH01001711">
    <property type="protein sequence ID" value="CUG89195.1"/>
    <property type="molecule type" value="Genomic_DNA"/>
</dbReference>
<dbReference type="SMART" id="SM00028">
    <property type="entry name" value="TPR"/>
    <property type="match status" value="4"/>
</dbReference>
<dbReference type="GO" id="GO:0000922">
    <property type="term" value="C:spindle pole"/>
    <property type="evidence" value="ECO:0007669"/>
    <property type="project" value="TreeGrafter"/>
</dbReference>
<protein>
    <submittedName>
        <fullName evidence="6">Calmodulin-binding protein, putative</fullName>
    </submittedName>
</protein>
<feature type="region of interest" description="Disordered" evidence="5">
    <location>
        <begin position="1"/>
        <end position="22"/>
    </location>
</feature>
<dbReference type="Gene3D" id="1.25.40.10">
    <property type="entry name" value="Tetratricopeptide repeat domain"/>
    <property type="match status" value="1"/>
</dbReference>
<dbReference type="GO" id="GO:0005737">
    <property type="term" value="C:cytoplasm"/>
    <property type="evidence" value="ECO:0007669"/>
    <property type="project" value="UniProtKB-SubCell"/>
</dbReference>
<keyword evidence="3" id="KW-0677">Repeat</keyword>
<evidence type="ECO:0000256" key="3">
    <source>
        <dbReference type="ARBA" id="ARBA00022737"/>
    </source>
</evidence>
<dbReference type="InterPro" id="IPR019734">
    <property type="entry name" value="TPR_rpt"/>
</dbReference>
<gene>
    <name evidence="6" type="ORF">BSAL_19805</name>
</gene>
<feature type="region of interest" description="Disordered" evidence="5">
    <location>
        <begin position="1440"/>
        <end position="1462"/>
    </location>
</feature>
<name>A0A0S4JFY0_BODSA</name>
<evidence type="ECO:0000256" key="1">
    <source>
        <dbReference type="ARBA" id="ARBA00004496"/>
    </source>
</evidence>
<dbReference type="GO" id="GO:0051295">
    <property type="term" value="P:establishment of meiotic spindle localization"/>
    <property type="evidence" value="ECO:0007669"/>
    <property type="project" value="TreeGrafter"/>
</dbReference>
<dbReference type="PANTHER" id="PTHR22706">
    <property type="entry name" value="ASSEMBLY FACTOR FOR SPINDLE MICROTUBULES"/>
    <property type="match status" value="1"/>
</dbReference>
<organism evidence="6 7">
    <name type="scientific">Bodo saltans</name>
    <name type="common">Flagellated protozoan</name>
    <dbReference type="NCBI Taxonomy" id="75058"/>
    <lineage>
        <taxon>Eukaryota</taxon>
        <taxon>Discoba</taxon>
        <taxon>Euglenozoa</taxon>
        <taxon>Kinetoplastea</taxon>
        <taxon>Metakinetoplastina</taxon>
        <taxon>Eubodonida</taxon>
        <taxon>Bodonidae</taxon>
        <taxon>Bodo</taxon>
    </lineage>
</organism>
<feature type="compositionally biased region" description="Basic and acidic residues" evidence="5">
    <location>
        <begin position="375"/>
        <end position="397"/>
    </location>
</feature>
<dbReference type="InterPro" id="IPR011990">
    <property type="entry name" value="TPR-like_helical_dom_sf"/>
</dbReference>
<reference evidence="7" key="1">
    <citation type="submission" date="2015-09" db="EMBL/GenBank/DDBJ databases">
        <authorList>
            <consortium name="Pathogen Informatics"/>
        </authorList>
    </citation>
    <scope>NUCLEOTIDE SEQUENCE [LARGE SCALE GENOMIC DNA]</scope>
    <source>
        <strain evidence="7">Lake Konstanz</strain>
    </source>
</reference>
<feature type="compositionally biased region" description="Pro residues" evidence="5">
    <location>
        <begin position="1450"/>
        <end position="1462"/>
    </location>
</feature>
<keyword evidence="4" id="KW-0112">Calmodulin-binding</keyword>
<accession>A0A0S4JFY0</accession>
<dbReference type="GO" id="GO:0005516">
    <property type="term" value="F:calmodulin binding"/>
    <property type="evidence" value="ECO:0007669"/>
    <property type="project" value="UniProtKB-KW"/>
</dbReference>
<evidence type="ECO:0000313" key="7">
    <source>
        <dbReference type="Proteomes" id="UP000051952"/>
    </source>
</evidence>
<dbReference type="PANTHER" id="PTHR22706:SF1">
    <property type="entry name" value="ASSEMBLY FACTOR FOR SPINDLE MICROTUBULES"/>
    <property type="match status" value="1"/>
</dbReference>
<evidence type="ECO:0000256" key="4">
    <source>
        <dbReference type="ARBA" id="ARBA00022860"/>
    </source>
</evidence>
<dbReference type="InterPro" id="IPR000048">
    <property type="entry name" value="IQ_motif_EF-hand-BS"/>
</dbReference>
<dbReference type="InterPro" id="IPR051185">
    <property type="entry name" value="ASPM"/>
</dbReference>
<comment type="subcellular location">
    <subcellularLocation>
        <location evidence="1">Cytoplasm</location>
    </subcellularLocation>
</comment>
<dbReference type="OMA" id="VLARTWV"/>
<sequence length="1462" mass="170127">MSSATTAPIVAAGGSSGEGGSSRVAVDEAYQKIQFLLDISRRLDEDGNVLEAVKSTETALILRRNSERLYPELALRFSTSLLKQSQELVLKCNSVAVASFQDNNYDAASFLLNKALFLTDEFEETNLFGDADHDRLRLRAATYNNLGCLEKRRGRLHPSLDHLQKAAQLEVSVDPDVGASPSTYLNLCTVLNKLGNHVAAVSAAQRAIDTLHFQAQQGLDQYPNFPIMLAVAFYNLGASLESCDRPGDVVQALEAYQSVLDTEQRYRLDPSNPTVRQASEALRRIQSTQPNALVLPRATSRGGANPRMFTTANAHGGGPLMSGRASGELVPVPPKQKRAEGAAPYTLSSFRVSTRGGSVAPQGGNQPSGSLGDAANRHAERIQARQRKKQENAERDQMALQRAQRAHVKEKEEKQRREREAEAARREEMAKALYEKMVHGLRADEIKRVKNAAKKIQKVFRGWMARSLVGKMQQAATKIQSVVRSWLTRVHIHRSEEERQQRAAREANYKRQSGACIRIQERVRMFLRRLELIRQYRARKLRRHCCAKAIQRVFKHYRQRREQRVLAQMEAERTADERRSHLQHDAARKIQHMFRNFKMRRITRVVSMEQKRRAKAATSIQALVRKKKDPAMFRNFKMRRITRVVSMEQKRRAKAATSIQALVRGVLTRVWFKHYRMYRRQQELSSSKNLRAIIRIQAAWRSGLARRNLHRRRTEHNYRQHVALVFRSARRIQCAIRCFLARKKANPLRAQHHRRLDAVDKIQRFYVMYKTRCAYLKRRDAARRMKAAALIQNWFRERLITNKHNETARYHAAIQRRQRLALLQTQGAVLLQSVMQMIMSSRIVESMRNSFLKQSAIALIVQKAGRGLTSRRDTAVLKDCAVIVDARRRVAQQRNAAACTIQRATRCFLAKRRTETLRLRRAAALMISKTYRMHRGKQELRALRAERDAIRREKSVRVIQKLARKFIRRLELRRLDEYYAEKHRQKRILMRKEEAAVSIQAIWRGHATRRETTAERNRLLQNTIDAIRIQRQFRAYRFRTQINSEVSRRQSLKRQRRIAAIKIQSFWRGVLAREYVNVLQETRYNRTVCAIAIQCAWRRYSAIVELHKRKAIRVSHHMLRAKQHDLWVTSITTVATYLRTMFSSKLRLSRLRYSVIAALTEQQREKFYVTNTAATKIQANYRGYYERTYARGLRREKREQERLAALRLAKEQRAALRIQCAWRSAVARSRSYAIRQAKREALLAQQLEMEAAANPQDVVKRLFWTHEAKLQRSLVSERLQRHATTDMAAIKIQKNIRMMLAIRKYAKQREQRRHDEAAARIQMQWRERQEEMARQEHEKQFLAAVRIQALVRGIETRRRWAERQQVLSNRRGSAVQLEDRRDQAAIKIQSCWRMWAAQARAHDIRDGKHADAVLQLHHESARLIQKHFRGHLARLRVEGIRQQRDASDAPPHPPVPHPRNVQ</sequence>
<dbReference type="SMART" id="SM00015">
    <property type="entry name" value="IQ"/>
    <property type="match status" value="23"/>
</dbReference>
<keyword evidence="7" id="KW-1185">Reference proteome</keyword>
<keyword evidence="2" id="KW-0963">Cytoplasm</keyword>
<evidence type="ECO:0000256" key="2">
    <source>
        <dbReference type="ARBA" id="ARBA00022490"/>
    </source>
</evidence>
<dbReference type="Proteomes" id="UP000051952">
    <property type="component" value="Unassembled WGS sequence"/>
</dbReference>
<dbReference type="Pfam" id="PF00612">
    <property type="entry name" value="IQ"/>
    <property type="match status" value="12"/>
</dbReference>
<dbReference type="OrthoDB" id="2148418at2759"/>
<dbReference type="GO" id="GO:0000278">
    <property type="term" value="P:mitotic cell cycle"/>
    <property type="evidence" value="ECO:0007669"/>
    <property type="project" value="TreeGrafter"/>
</dbReference>
<evidence type="ECO:0000313" key="6">
    <source>
        <dbReference type="EMBL" id="CUG89195.1"/>
    </source>
</evidence>
<dbReference type="Gene3D" id="1.20.5.190">
    <property type="match status" value="6"/>
</dbReference>
<dbReference type="VEuPathDB" id="TriTrypDB:BSAL_19805"/>
<dbReference type="GO" id="GO:0007051">
    <property type="term" value="P:spindle organization"/>
    <property type="evidence" value="ECO:0007669"/>
    <property type="project" value="TreeGrafter"/>
</dbReference>
<dbReference type="PROSITE" id="PS50096">
    <property type="entry name" value="IQ"/>
    <property type="match status" value="17"/>
</dbReference>
<feature type="compositionally biased region" description="Basic and acidic residues" evidence="5">
    <location>
        <begin position="407"/>
        <end position="424"/>
    </location>
</feature>
<evidence type="ECO:0000256" key="5">
    <source>
        <dbReference type="SAM" id="MobiDB-lite"/>
    </source>
</evidence>
<feature type="region of interest" description="Disordered" evidence="5">
    <location>
        <begin position="353"/>
        <end position="424"/>
    </location>
</feature>
<proteinExistence type="predicted"/>